<evidence type="ECO:0000313" key="3">
    <source>
        <dbReference type="Proteomes" id="UP001549921"/>
    </source>
</evidence>
<sequence>MSFKSKVVVVTGASAGIGAATAVSFAREGAHVAIVGRNEAKLKDVAKQCAAVGAAPLVIKADVSNDDDAKRIINDTIQKFGKLDVLVNNAGVLEFGTILDGTILEAYDKIMAINLRAVVHVTMLAAPHLVKTKGNIVNVSSVAGQMLSVPTANAYGVSKAGLDHFTRGSALELGASGVRVNTVSPGPVETDMLASFATQAQMQQSGVKTILDRISKTEEIADLILFLASDKARGITGSVYVSDNGAMLKYM</sequence>
<dbReference type="InterPro" id="IPR057326">
    <property type="entry name" value="KR_dom"/>
</dbReference>
<evidence type="ECO:0000313" key="2">
    <source>
        <dbReference type="EMBL" id="KAL0818032.1"/>
    </source>
</evidence>
<feature type="domain" description="Ketoreductase" evidence="1">
    <location>
        <begin position="6"/>
        <end position="186"/>
    </location>
</feature>
<dbReference type="InterPro" id="IPR002347">
    <property type="entry name" value="SDR_fam"/>
</dbReference>
<gene>
    <name evidence="2" type="ORF">ABMA28_008573</name>
</gene>
<organism evidence="2 3">
    <name type="scientific">Loxostege sticticalis</name>
    <name type="common">Beet webworm moth</name>
    <dbReference type="NCBI Taxonomy" id="481309"/>
    <lineage>
        <taxon>Eukaryota</taxon>
        <taxon>Metazoa</taxon>
        <taxon>Ecdysozoa</taxon>
        <taxon>Arthropoda</taxon>
        <taxon>Hexapoda</taxon>
        <taxon>Insecta</taxon>
        <taxon>Pterygota</taxon>
        <taxon>Neoptera</taxon>
        <taxon>Endopterygota</taxon>
        <taxon>Lepidoptera</taxon>
        <taxon>Glossata</taxon>
        <taxon>Ditrysia</taxon>
        <taxon>Pyraloidea</taxon>
        <taxon>Crambidae</taxon>
        <taxon>Pyraustinae</taxon>
        <taxon>Loxostege</taxon>
    </lineage>
</organism>
<dbReference type="Gene3D" id="3.40.50.720">
    <property type="entry name" value="NAD(P)-binding Rossmann-like Domain"/>
    <property type="match status" value="1"/>
</dbReference>
<dbReference type="SMART" id="SM00822">
    <property type="entry name" value="PKS_KR"/>
    <property type="match status" value="1"/>
</dbReference>
<comment type="caution">
    <text evidence="2">The sequence shown here is derived from an EMBL/GenBank/DDBJ whole genome shotgun (WGS) entry which is preliminary data.</text>
</comment>
<dbReference type="PANTHER" id="PTHR43975:SF2">
    <property type="entry name" value="EG:BACR7A4.14 PROTEIN-RELATED"/>
    <property type="match status" value="1"/>
</dbReference>
<dbReference type="PANTHER" id="PTHR43975">
    <property type="entry name" value="ZGC:101858"/>
    <property type="match status" value="1"/>
</dbReference>
<protein>
    <recommendedName>
        <fullName evidence="1">Ketoreductase domain-containing protein</fullName>
    </recommendedName>
</protein>
<reference evidence="2 3" key="1">
    <citation type="submission" date="2024-06" db="EMBL/GenBank/DDBJ databases">
        <title>A chromosome-level genome assembly of beet webworm, Loxostege sticticalis.</title>
        <authorList>
            <person name="Zhang Y."/>
        </authorList>
    </citation>
    <scope>NUCLEOTIDE SEQUENCE [LARGE SCALE GENOMIC DNA]</scope>
    <source>
        <strain evidence="2">AQ028</strain>
        <tissue evidence="2">Male pupae</tissue>
    </source>
</reference>
<dbReference type="PRINTS" id="PR00081">
    <property type="entry name" value="GDHRDH"/>
</dbReference>
<dbReference type="SUPFAM" id="SSF51735">
    <property type="entry name" value="NAD(P)-binding Rossmann-fold domains"/>
    <property type="match status" value="1"/>
</dbReference>
<dbReference type="Proteomes" id="UP001549921">
    <property type="component" value="Unassembled WGS sequence"/>
</dbReference>
<dbReference type="AlphaFoldDB" id="A0ABD0SDW1"/>
<dbReference type="Pfam" id="PF13561">
    <property type="entry name" value="adh_short_C2"/>
    <property type="match status" value="1"/>
</dbReference>
<dbReference type="FunFam" id="3.40.50.720:FF:000084">
    <property type="entry name" value="Short-chain dehydrogenase reductase"/>
    <property type="match status" value="1"/>
</dbReference>
<proteinExistence type="predicted"/>
<dbReference type="PRINTS" id="PR00080">
    <property type="entry name" value="SDRFAMILY"/>
</dbReference>
<accession>A0ABD0SDW1</accession>
<dbReference type="InterPro" id="IPR036291">
    <property type="entry name" value="NAD(P)-bd_dom_sf"/>
</dbReference>
<dbReference type="EMBL" id="JBEDNZ010000022">
    <property type="protein sequence ID" value="KAL0818032.1"/>
    <property type="molecule type" value="Genomic_DNA"/>
</dbReference>
<name>A0ABD0SDW1_LOXSC</name>
<evidence type="ECO:0000259" key="1">
    <source>
        <dbReference type="SMART" id="SM00822"/>
    </source>
</evidence>